<comment type="caution">
    <text evidence="2">The sequence shown here is derived from an EMBL/GenBank/DDBJ whole genome shotgun (WGS) entry which is preliminary data.</text>
</comment>
<name>W9CVP7_SCLBF</name>
<accession>W9CVP7</accession>
<sequence length="354" mass="40092">MAFREICAKKDLNPIKDFDKEEENPPALRAMSLEDTGTKQVNPNTKRLKIKWAEEEKSIVQDIINNHQTNPETHGMTFVDLDRYAVKKLAEKGYTRTENAVDGFRRDRNAYYYRKVNAEQALRATLLAMPSREGLTRHSEATGNADFPIFPRKGLFQGSGLIAGQGSHGLKVGGACGISVGSDEAPIRSRAPANSKYHFGPGAKRSYQEIIDKLKAKESDATIARNLQEPENSVEISRHESLAVAGAKSNETVDQFSEIKREYSPEMQSPKRIRVTKIPGRTETPFKVRDSSLTQREIEDARVQETRREIAQLERDQERFNRQWLYHAGVAADYKQSAEEKWAAIVELRKSLQE</sequence>
<evidence type="ECO:0000256" key="1">
    <source>
        <dbReference type="SAM" id="Coils"/>
    </source>
</evidence>
<dbReference type="HOGENOM" id="CLU_783375_0_0_1"/>
<reference evidence="2 3" key="1">
    <citation type="journal article" date="2014" name="Genome Announc.">
        <title>Draft genome sequence of Sclerotinia borealis, a psychrophilic plant pathogenic fungus.</title>
        <authorList>
            <person name="Mardanov A.V."/>
            <person name="Beletsky A.V."/>
            <person name="Kadnikov V.V."/>
            <person name="Ignatov A.N."/>
            <person name="Ravin N.V."/>
        </authorList>
    </citation>
    <scope>NUCLEOTIDE SEQUENCE [LARGE SCALE GENOMIC DNA]</scope>
    <source>
        <strain evidence="3">F-4157</strain>
    </source>
</reference>
<dbReference type="EMBL" id="AYSA01000036">
    <property type="protein sequence ID" value="ESZ98684.1"/>
    <property type="molecule type" value="Genomic_DNA"/>
</dbReference>
<evidence type="ECO:0000313" key="3">
    <source>
        <dbReference type="Proteomes" id="UP000019487"/>
    </source>
</evidence>
<keyword evidence="1" id="KW-0175">Coiled coil</keyword>
<gene>
    <name evidence="2" type="ORF">SBOR_0922</name>
</gene>
<evidence type="ECO:0000313" key="2">
    <source>
        <dbReference type="EMBL" id="ESZ98684.1"/>
    </source>
</evidence>
<protein>
    <submittedName>
        <fullName evidence="2">Uncharacterized protein</fullName>
    </submittedName>
</protein>
<organism evidence="2 3">
    <name type="scientific">Sclerotinia borealis (strain F-4128)</name>
    <dbReference type="NCBI Taxonomy" id="1432307"/>
    <lineage>
        <taxon>Eukaryota</taxon>
        <taxon>Fungi</taxon>
        <taxon>Dikarya</taxon>
        <taxon>Ascomycota</taxon>
        <taxon>Pezizomycotina</taxon>
        <taxon>Leotiomycetes</taxon>
        <taxon>Helotiales</taxon>
        <taxon>Sclerotiniaceae</taxon>
        <taxon>Sclerotinia</taxon>
    </lineage>
</organism>
<feature type="coiled-coil region" evidence="1">
    <location>
        <begin position="296"/>
        <end position="323"/>
    </location>
</feature>
<dbReference type="OrthoDB" id="3554092at2759"/>
<dbReference type="Proteomes" id="UP000019487">
    <property type="component" value="Unassembled WGS sequence"/>
</dbReference>
<keyword evidence="3" id="KW-1185">Reference proteome</keyword>
<proteinExistence type="predicted"/>
<dbReference type="AlphaFoldDB" id="W9CVP7"/>